<evidence type="ECO:0000256" key="1">
    <source>
        <dbReference type="ARBA" id="ARBA00009199"/>
    </source>
</evidence>
<feature type="domain" description="Amidase" evidence="3">
    <location>
        <begin position="52"/>
        <end position="223"/>
    </location>
</feature>
<accession>A0A553WAF5</accession>
<dbReference type="InterPro" id="IPR023631">
    <property type="entry name" value="Amidase_dom"/>
</dbReference>
<comment type="caution">
    <text evidence="4">The sequence shown here is derived from an EMBL/GenBank/DDBJ whole genome shotgun (WGS) entry which is preliminary data.</text>
</comment>
<dbReference type="SUPFAM" id="SSF75304">
    <property type="entry name" value="Amidase signature (AS) enzymes"/>
    <property type="match status" value="1"/>
</dbReference>
<dbReference type="Pfam" id="PF01425">
    <property type="entry name" value="Amidase"/>
    <property type="match status" value="2"/>
</dbReference>
<feature type="domain" description="Amidase" evidence="3">
    <location>
        <begin position="313"/>
        <end position="399"/>
    </location>
</feature>
<evidence type="ECO:0000313" key="5">
    <source>
        <dbReference type="Proteomes" id="UP000320160"/>
    </source>
</evidence>
<reference evidence="4 5" key="1">
    <citation type="submission" date="2019-07" db="EMBL/GenBank/DDBJ databases">
        <authorList>
            <person name="Park M."/>
        </authorList>
    </citation>
    <scope>NUCLEOTIDE SEQUENCE [LARGE SCALE GENOMIC DNA]</scope>
    <source>
        <strain evidence="4 5">KCTC32445</strain>
    </source>
</reference>
<dbReference type="AlphaFoldDB" id="A0A553WAF5"/>
<evidence type="ECO:0000313" key="4">
    <source>
        <dbReference type="EMBL" id="TSB01652.1"/>
    </source>
</evidence>
<proteinExistence type="inferred from homology"/>
<protein>
    <submittedName>
        <fullName evidence="4">Amidase</fullName>
    </submittedName>
</protein>
<dbReference type="InterPro" id="IPR036928">
    <property type="entry name" value="AS_sf"/>
</dbReference>
<dbReference type="EMBL" id="VKKU01000002">
    <property type="protein sequence ID" value="TSB01652.1"/>
    <property type="molecule type" value="Genomic_DNA"/>
</dbReference>
<comment type="similarity">
    <text evidence="1">Belongs to the amidase family.</text>
</comment>
<dbReference type="OrthoDB" id="7490557at2"/>
<keyword evidence="5" id="KW-1185">Reference proteome</keyword>
<dbReference type="PANTHER" id="PTHR11895:SF7">
    <property type="entry name" value="GLUTAMYL-TRNA(GLN) AMIDOTRANSFERASE SUBUNIT A, MITOCHONDRIAL"/>
    <property type="match status" value="1"/>
</dbReference>
<evidence type="ECO:0000256" key="2">
    <source>
        <dbReference type="SAM" id="MobiDB-lite"/>
    </source>
</evidence>
<organism evidence="4 5">
    <name type="scientific">Sphingorhabdus contaminans</name>
    <dbReference type="NCBI Taxonomy" id="1343899"/>
    <lineage>
        <taxon>Bacteria</taxon>
        <taxon>Pseudomonadati</taxon>
        <taxon>Pseudomonadota</taxon>
        <taxon>Alphaproteobacteria</taxon>
        <taxon>Sphingomonadales</taxon>
        <taxon>Sphingomonadaceae</taxon>
        <taxon>Sphingorhabdus</taxon>
    </lineage>
</organism>
<name>A0A553WAF5_9SPHN</name>
<dbReference type="Proteomes" id="UP000320160">
    <property type="component" value="Unassembled WGS sequence"/>
</dbReference>
<dbReference type="PANTHER" id="PTHR11895">
    <property type="entry name" value="TRANSAMIDASE"/>
    <property type="match status" value="1"/>
</dbReference>
<dbReference type="Gene3D" id="3.90.1300.10">
    <property type="entry name" value="Amidase signature (AS) domain"/>
    <property type="match status" value="1"/>
</dbReference>
<sequence>MRTRRNSGADADRCPAEADPPYRQEGRVIDFDALERANAPLNAFTDFDRAAVGGTGPLADLTIGIKANIATKGLPWTGGMALFRNRIAERDAVVVAQLRQAGAAIIGSLNMEEAALGAKTDNPWFGAVQNPHRLNFTAGGSSGGSGAAVAAGLCDAALGTDTMGSIRIPAAYCGIFGFKPAFDAVSQDGLEMTAPSLDTIGPMARDLETLERVARIISRFGEEDGEGPVATLSDLGHVACEPAVLTAYGAAVRAIGARGSVNLPHLPTRIRFAGFIAAARFLAGHLGQAGPEDISEQLAKLISYGPKRTADDLAEDAHVMDETKAALSDALETYSAIVLPTAPQTAFPHDQKAPANQADFTCLANIAGLPSISVPAGWSADGLPVGVQLIGKAGHEAGLFRLARALDHALSAYRPPSHFFHR</sequence>
<evidence type="ECO:0000259" key="3">
    <source>
        <dbReference type="Pfam" id="PF01425"/>
    </source>
</evidence>
<feature type="region of interest" description="Disordered" evidence="2">
    <location>
        <begin position="1"/>
        <end position="21"/>
    </location>
</feature>
<dbReference type="InterPro" id="IPR000120">
    <property type="entry name" value="Amidase"/>
</dbReference>
<gene>
    <name evidence="4" type="ORF">FOM92_10755</name>
</gene>
<feature type="compositionally biased region" description="Basic and acidic residues" evidence="2">
    <location>
        <begin position="10"/>
        <end position="21"/>
    </location>
</feature>
<dbReference type="GO" id="GO:0003824">
    <property type="term" value="F:catalytic activity"/>
    <property type="evidence" value="ECO:0007669"/>
    <property type="project" value="InterPro"/>
</dbReference>